<evidence type="ECO:0000313" key="1">
    <source>
        <dbReference type="EMBL" id="OKH23643.1"/>
    </source>
</evidence>
<proteinExistence type="predicted"/>
<accession>A0A1U7HJ75</accession>
<keyword evidence="2" id="KW-1185">Reference proteome</keyword>
<comment type="caution">
    <text evidence="1">The sequence shown here is derived from an EMBL/GenBank/DDBJ whole genome shotgun (WGS) entry which is preliminary data.</text>
</comment>
<evidence type="ECO:0008006" key="3">
    <source>
        <dbReference type="Google" id="ProtNLM"/>
    </source>
</evidence>
<dbReference type="EMBL" id="MRCC01000015">
    <property type="protein sequence ID" value="OKH23643.1"/>
    <property type="molecule type" value="Genomic_DNA"/>
</dbReference>
<gene>
    <name evidence="1" type="ORF">NIES1031_17570</name>
</gene>
<dbReference type="Pfam" id="PF08852">
    <property type="entry name" value="DUF1822"/>
    <property type="match status" value="1"/>
</dbReference>
<dbReference type="STRING" id="247279.NIES1031_17570"/>
<dbReference type="OrthoDB" id="512705at2"/>
<dbReference type="RefSeq" id="WP_073550802.1">
    <property type="nucleotide sequence ID" value="NZ_MRCC01000015.1"/>
</dbReference>
<organism evidence="1 2">
    <name type="scientific">Chroogloeocystis siderophila 5.2 s.c.1</name>
    <dbReference type="NCBI Taxonomy" id="247279"/>
    <lineage>
        <taxon>Bacteria</taxon>
        <taxon>Bacillati</taxon>
        <taxon>Cyanobacteriota</taxon>
        <taxon>Cyanophyceae</taxon>
        <taxon>Oscillatoriophycideae</taxon>
        <taxon>Chroococcales</taxon>
        <taxon>Chroococcaceae</taxon>
        <taxon>Chroogloeocystis</taxon>
    </lineage>
</organism>
<protein>
    <recommendedName>
        <fullName evidence="3">DUF1822 domain-containing protein</fullName>
    </recommendedName>
</protein>
<name>A0A1U7HJ75_9CHRO</name>
<reference evidence="1 2" key="1">
    <citation type="submission" date="2016-11" db="EMBL/GenBank/DDBJ databases">
        <title>Draft Genome Sequences of Nine Cyanobacterial Strains from Diverse Habitats.</title>
        <authorList>
            <person name="Zhu T."/>
            <person name="Hou S."/>
            <person name="Lu X."/>
            <person name="Hess W.R."/>
        </authorList>
    </citation>
    <scope>NUCLEOTIDE SEQUENCE [LARGE SCALE GENOMIC DNA]</scope>
    <source>
        <strain evidence="1 2">5.2 s.c.1</strain>
    </source>
</reference>
<evidence type="ECO:0000313" key="2">
    <source>
        <dbReference type="Proteomes" id="UP000185984"/>
    </source>
</evidence>
<dbReference type="InterPro" id="IPR014951">
    <property type="entry name" value="DUF1822"/>
</dbReference>
<dbReference type="AlphaFoldDB" id="A0A1U7HJ75"/>
<dbReference type="Proteomes" id="UP000185984">
    <property type="component" value="Unassembled WGS sequence"/>
</dbReference>
<sequence>MTKNMNRIQDFSLTLPITEAARDTAQAFTHQVEFSPKKVEQVRLNTLAVCVVNNYLNMMGIDTNISAGDSWNPVLRLCADIADLEVSGIGRLECRWVRSPAKQCNIPPEVWEDRIGYIVVQFDEALREATLLGFTPRAIAQLPIDQLQPLEDLLAHLSHLKLRTAENQQPIVQLNHWFNHVFETGWHEVETILGPARANLAFSFRRSDTAIGGTNENRADRIRRAKLIDLGVQLAGHAVALIVELRSLPEQKVDILLQVHPAGSQIYLPPQLQLAVLDATEQLFLEAQARKADNYIQLQFSGKPGEKFSVKVALGNVSFIENFII</sequence>